<dbReference type="EMBL" id="AMZH03000721">
    <property type="protein sequence ID" value="RRT82313.1"/>
    <property type="molecule type" value="Genomic_DNA"/>
</dbReference>
<evidence type="ECO:0000313" key="1">
    <source>
        <dbReference type="EMBL" id="RRT82313.1"/>
    </source>
</evidence>
<protein>
    <submittedName>
        <fullName evidence="1">Uncharacterized protein</fullName>
    </submittedName>
</protein>
<reference evidence="1 2" key="1">
    <citation type="journal article" date="2014" name="Agronomy (Basel)">
        <title>A Draft Genome Sequence for Ensete ventricosum, the Drought-Tolerant Tree Against Hunger.</title>
        <authorList>
            <person name="Harrison J."/>
            <person name="Moore K.A."/>
            <person name="Paszkiewicz K."/>
            <person name="Jones T."/>
            <person name="Grant M."/>
            <person name="Ambacheew D."/>
            <person name="Muzemil S."/>
            <person name="Studholme D.J."/>
        </authorList>
    </citation>
    <scope>NUCLEOTIDE SEQUENCE [LARGE SCALE GENOMIC DNA]</scope>
</reference>
<sequence length="115" mass="12731">MPEAKKKQWWHGWEQLATSEVEQMPRLAEEEEDNDWGEEAEEVVTSVWGTPNGGCGCSCYDPSYRQAMKAMISAIEEQGCDVAGMVVVPGARAGMVVGLSLRLRKRMTSAGEEQH</sequence>
<accession>A0A427B1C3</accession>
<comment type="caution">
    <text evidence="1">The sequence shown here is derived from an EMBL/GenBank/DDBJ whole genome shotgun (WGS) entry which is preliminary data.</text>
</comment>
<dbReference type="Proteomes" id="UP000287651">
    <property type="component" value="Unassembled WGS sequence"/>
</dbReference>
<evidence type="ECO:0000313" key="2">
    <source>
        <dbReference type="Proteomes" id="UP000287651"/>
    </source>
</evidence>
<proteinExistence type="predicted"/>
<gene>
    <name evidence="1" type="ORF">B296_00001254</name>
</gene>
<organism evidence="1 2">
    <name type="scientific">Ensete ventricosum</name>
    <name type="common">Abyssinian banana</name>
    <name type="synonym">Musa ensete</name>
    <dbReference type="NCBI Taxonomy" id="4639"/>
    <lineage>
        <taxon>Eukaryota</taxon>
        <taxon>Viridiplantae</taxon>
        <taxon>Streptophyta</taxon>
        <taxon>Embryophyta</taxon>
        <taxon>Tracheophyta</taxon>
        <taxon>Spermatophyta</taxon>
        <taxon>Magnoliopsida</taxon>
        <taxon>Liliopsida</taxon>
        <taxon>Zingiberales</taxon>
        <taxon>Musaceae</taxon>
        <taxon>Ensete</taxon>
    </lineage>
</organism>
<name>A0A427B1C3_ENSVE</name>
<dbReference type="AlphaFoldDB" id="A0A427B1C3"/>